<keyword evidence="4" id="KW-1185">Reference proteome</keyword>
<feature type="chain" id="PRO_5012654151" evidence="1">
    <location>
        <begin position="19"/>
        <end position="215"/>
    </location>
</feature>
<dbReference type="InterPro" id="IPR000945">
    <property type="entry name" value="DBH-like"/>
</dbReference>
<organism evidence="3 4">
    <name type="scientific">Stylophora pistillata</name>
    <name type="common">Smooth cauliflower coral</name>
    <dbReference type="NCBI Taxonomy" id="50429"/>
    <lineage>
        <taxon>Eukaryota</taxon>
        <taxon>Metazoa</taxon>
        <taxon>Cnidaria</taxon>
        <taxon>Anthozoa</taxon>
        <taxon>Hexacorallia</taxon>
        <taxon>Scleractinia</taxon>
        <taxon>Astrocoeniina</taxon>
        <taxon>Pocilloporidae</taxon>
        <taxon>Stylophora</taxon>
    </lineage>
</organism>
<dbReference type="GO" id="GO:0042420">
    <property type="term" value="P:dopamine catabolic process"/>
    <property type="evidence" value="ECO:0007669"/>
    <property type="project" value="TreeGrafter"/>
</dbReference>
<proteinExistence type="predicted"/>
<dbReference type="Gene3D" id="2.60.40.1210">
    <property type="entry name" value="Cellobiose dehydrogenase, cytochrome domain"/>
    <property type="match status" value="1"/>
</dbReference>
<name>A0A2B4SKD5_STYPI</name>
<accession>A0A2B4SKD5</accession>
<dbReference type="GO" id="GO:0030667">
    <property type="term" value="C:secretory granule membrane"/>
    <property type="evidence" value="ECO:0007669"/>
    <property type="project" value="TreeGrafter"/>
</dbReference>
<dbReference type="AlphaFoldDB" id="A0A2B4SKD5"/>
<sequence length="215" mass="24039">MWFLVGALLACFALSANSQNYTMSFDDGNFNVSWTHNRTTEELEFEVLVNATGYVSFGFTFTPEDMQNYSIVVGGTNSSGHNYFNSYHTSGLRKPTLDADPQIYTLDSAAEENGTTTLRFRRPLETSDSRDIQFNETTRVFLVWAYHKNSDADNVLMYHTNRNYTEEAVQVVFPPLEMTSTPPAPMTRDRPTAGSSSVQVVVGGFALSVLATLMF</sequence>
<dbReference type="GO" id="GO:0005507">
    <property type="term" value="F:copper ion binding"/>
    <property type="evidence" value="ECO:0007669"/>
    <property type="project" value="TreeGrafter"/>
</dbReference>
<dbReference type="CDD" id="cd09631">
    <property type="entry name" value="DOMON_DOH"/>
    <property type="match status" value="1"/>
</dbReference>
<dbReference type="OrthoDB" id="5972665at2759"/>
<keyword evidence="1" id="KW-0732">Signal</keyword>
<dbReference type="InterPro" id="IPR045266">
    <property type="entry name" value="DOH_DOMON"/>
</dbReference>
<dbReference type="Pfam" id="PF03351">
    <property type="entry name" value="DOMON"/>
    <property type="match status" value="1"/>
</dbReference>
<gene>
    <name evidence="3" type="primary">Moxd1</name>
    <name evidence="3" type="ORF">AWC38_SpisGene6198</name>
</gene>
<feature type="signal peptide" evidence="1">
    <location>
        <begin position="1"/>
        <end position="18"/>
    </location>
</feature>
<protein>
    <submittedName>
        <fullName evidence="3">DBH-like monooxygenase protein 1</fullName>
    </submittedName>
</protein>
<reference evidence="4" key="1">
    <citation type="journal article" date="2017" name="bioRxiv">
        <title>Comparative analysis of the genomes of Stylophora pistillata and Acropora digitifera provides evidence for extensive differences between species of corals.</title>
        <authorList>
            <person name="Voolstra C.R."/>
            <person name="Li Y."/>
            <person name="Liew Y.J."/>
            <person name="Baumgarten S."/>
            <person name="Zoccola D."/>
            <person name="Flot J.-F."/>
            <person name="Tambutte S."/>
            <person name="Allemand D."/>
            <person name="Aranda M."/>
        </authorList>
    </citation>
    <scope>NUCLEOTIDE SEQUENCE [LARGE SCALE GENOMIC DNA]</scope>
</reference>
<evidence type="ECO:0000256" key="1">
    <source>
        <dbReference type="SAM" id="SignalP"/>
    </source>
</evidence>
<feature type="domain" description="DOMON" evidence="2">
    <location>
        <begin position="28"/>
        <end position="147"/>
    </location>
</feature>
<dbReference type="PANTHER" id="PTHR10157:SF23">
    <property type="entry name" value="MOXD1 HOMOLOG 1"/>
    <property type="match status" value="1"/>
</dbReference>
<keyword evidence="3" id="KW-0503">Monooxygenase</keyword>
<dbReference type="Proteomes" id="UP000225706">
    <property type="component" value="Unassembled WGS sequence"/>
</dbReference>
<dbReference type="PROSITE" id="PS50836">
    <property type="entry name" value="DOMON"/>
    <property type="match status" value="1"/>
</dbReference>
<evidence type="ECO:0000313" key="4">
    <source>
        <dbReference type="Proteomes" id="UP000225706"/>
    </source>
</evidence>
<dbReference type="GO" id="GO:0006589">
    <property type="term" value="P:octopamine biosynthetic process"/>
    <property type="evidence" value="ECO:0007669"/>
    <property type="project" value="TreeGrafter"/>
</dbReference>
<comment type="caution">
    <text evidence="3">The sequence shown here is derived from an EMBL/GenBank/DDBJ whole genome shotgun (WGS) entry which is preliminary data.</text>
</comment>
<dbReference type="EMBL" id="LSMT01000072">
    <property type="protein sequence ID" value="PFX29038.1"/>
    <property type="molecule type" value="Genomic_DNA"/>
</dbReference>
<dbReference type="InterPro" id="IPR005018">
    <property type="entry name" value="DOMON_domain"/>
</dbReference>
<evidence type="ECO:0000259" key="2">
    <source>
        <dbReference type="PROSITE" id="PS50836"/>
    </source>
</evidence>
<dbReference type="GO" id="GO:0042421">
    <property type="term" value="P:norepinephrine biosynthetic process"/>
    <property type="evidence" value="ECO:0007669"/>
    <property type="project" value="TreeGrafter"/>
</dbReference>
<keyword evidence="3" id="KW-0560">Oxidoreductase</keyword>
<dbReference type="PANTHER" id="PTHR10157">
    <property type="entry name" value="DOPAMINE BETA HYDROXYLASE RELATED"/>
    <property type="match status" value="1"/>
</dbReference>
<dbReference type="GO" id="GO:0004500">
    <property type="term" value="F:dopamine beta-monooxygenase activity"/>
    <property type="evidence" value="ECO:0007669"/>
    <property type="project" value="InterPro"/>
</dbReference>
<dbReference type="SUPFAM" id="SSF49344">
    <property type="entry name" value="CBD9-like"/>
    <property type="match status" value="1"/>
</dbReference>
<evidence type="ECO:0000313" key="3">
    <source>
        <dbReference type="EMBL" id="PFX29038.1"/>
    </source>
</evidence>
<dbReference type="GO" id="GO:0005615">
    <property type="term" value="C:extracellular space"/>
    <property type="evidence" value="ECO:0007669"/>
    <property type="project" value="TreeGrafter"/>
</dbReference>
<dbReference type="SMART" id="SM00664">
    <property type="entry name" value="DoH"/>
    <property type="match status" value="1"/>
</dbReference>